<protein>
    <submittedName>
        <fullName evidence="1">Uncharacterized protein</fullName>
    </submittedName>
</protein>
<proteinExistence type="predicted"/>
<dbReference type="AlphaFoldDB" id="A0A8S4ABP1"/>
<comment type="caution">
    <text evidence="1">The sequence shown here is derived from an EMBL/GenBank/DDBJ whole genome shotgun (WGS) entry which is preliminary data.</text>
</comment>
<gene>
    <name evidence="1" type="ORF">CUNI_LOCUS21964</name>
</gene>
<evidence type="ECO:0000313" key="2">
    <source>
        <dbReference type="Proteomes" id="UP000678393"/>
    </source>
</evidence>
<dbReference type="OrthoDB" id="6086646at2759"/>
<dbReference type="Proteomes" id="UP000678393">
    <property type="component" value="Unassembled WGS sequence"/>
</dbReference>
<sequence>MMLRVPQYPPPHARLIRRDEGPPMYRMLGYADENNIMSDLCDVIPPGFVGPFATLRLPPNQSIPFGASRFGLPIIPTSYTTVYYDDRFASCSDRYTPCNRMELIPLPEPRLEEILFPEMAIPGTGTQSRTTNDGFLYRKGLPPSRFHTEPDASWRNLNLHSGQHNILGE</sequence>
<organism evidence="1 2">
    <name type="scientific">Candidula unifasciata</name>
    <dbReference type="NCBI Taxonomy" id="100452"/>
    <lineage>
        <taxon>Eukaryota</taxon>
        <taxon>Metazoa</taxon>
        <taxon>Spiralia</taxon>
        <taxon>Lophotrochozoa</taxon>
        <taxon>Mollusca</taxon>
        <taxon>Gastropoda</taxon>
        <taxon>Heterobranchia</taxon>
        <taxon>Euthyneura</taxon>
        <taxon>Panpulmonata</taxon>
        <taxon>Eupulmonata</taxon>
        <taxon>Stylommatophora</taxon>
        <taxon>Helicina</taxon>
        <taxon>Helicoidea</taxon>
        <taxon>Geomitridae</taxon>
        <taxon>Candidula</taxon>
    </lineage>
</organism>
<accession>A0A8S4ABP1</accession>
<keyword evidence="2" id="KW-1185">Reference proteome</keyword>
<dbReference type="EMBL" id="CAJHNH020008530">
    <property type="protein sequence ID" value="CAG5136406.1"/>
    <property type="molecule type" value="Genomic_DNA"/>
</dbReference>
<reference evidence="1" key="1">
    <citation type="submission" date="2021-04" db="EMBL/GenBank/DDBJ databases">
        <authorList>
            <consortium name="Molecular Ecology Group"/>
        </authorList>
    </citation>
    <scope>NUCLEOTIDE SEQUENCE</scope>
</reference>
<name>A0A8S4ABP1_9EUPU</name>
<evidence type="ECO:0000313" key="1">
    <source>
        <dbReference type="EMBL" id="CAG5136406.1"/>
    </source>
</evidence>